<dbReference type="Gene3D" id="3.40.50.620">
    <property type="entry name" value="HUPs"/>
    <property type="match status" value="2"/>
</dbReference>
<dbReference type="InterPro" id="IPR001412">
    <property type="entry name" value="aa-tRNA-synth_I_CS"/>
</dbReference>
<evidence type="ECO:0000259" key="13">
    <source>
        <dbReference type="Pfam" id="PF00133"/>
    </source>
</evidence>
<reference evidence="16 17" key="1">
    <citation type="submission" date="2018-12" db="EMBL/GenBank/DDBJ databases">
        <authorList>
            <consortium name="Pathogen Informatics"/>
        </authorList>
    </citation>
    <scope>NUCLEOTIDE SEQUENCE [LARGE SCALE GENOMIC DNA]</scope>
    <source>
        <strain evidence="16 17">NCTC13079</strain>
    </source>
</reference>
<feature type="short sequence motif" description="'KMSKS' region" evidence="12">
    <location>
        <begin position="528"/>
        <end position="532"/>
    </location>
</feature>
<comment type="domain">
    <text evidence="12">The C-terminal coiled-coil domain is crucial for aminoacylation activity.</text>
</comment>
<evidence type="ECO:0000256" key="7">
    <source>
        <dbReference type="ARBA" id="ARBA00022917"/>
    </source>
</evidence>
<dbReference type="Gene3D" id="1.10.730.10">
    <property type="entry name" value="Isoleucyl-tRNA Synthetase, Domain 1"/>
    <property type="match status" value="1"/>
</dbReference>
<dbReference type="PANTHER" id="PTHR11946">
    <property type="entry name" value="VALYL-TRNA SYNTHETASES"/>
    <property type="match status" value="1"/>
</dbReference>
<evidence type="ECO:0000313" key="16">
    <source>
        <dbReference type="EMBL" id="VEJ35825.1"/>
    </source>
</evidence>
<evidence type="ECO:0000256" key="9">
    <source>
        <dbReference type="ARBA" id="ARBA00023146"/>
    </source>
</evidence>
<feature type="domain" description="Aminoacyl-tRNA synthetase class Ia" evidence="13">
    <location>
        <begin position="17"/>
        <end position="567"/>
    </location>
</feature>
<keyword evidence="4 12" id="KW-0436">Ligase</keyword>
<dbReference type="InterPro" id="IPR002300">
    <property type="entry name" value="aa-tRNA-synth_Ia"/>
</dbReference>
<dbReference type="Gene3D" id="3.90.740.10">
    <property type="entry name" value="Valyl/Leucyl/Isoleucyl-tRNA synthetase, editing domain"/>
    <property type="match status" value="1"/>
</dbReference>
<comment type="subunit">
    <text evidence="2 12">Monomer.</text>
</comment>
<feature type="short sequence motif" description="'HIGH' region" evidence="12">
    <location>
        <begin position="49"/>
        <end position="59"/>
    </location>
</feature>
<comment type="subcellular location">
    <subcellularLocation>
        <location evidence="1 12">Cytoplasm</location>
    </subcellularLocation>
</comment>
<dbReference type="HAMAP" id="MF_02004">
    <property type="entry name" value="Val_tRNA_synth_type1"/>
    <property type="match status" value="1"/>
</dbReference>
<dbReference type="GO" id="GO:0002161">
    <property type="term" value="F:aminoacyl-tRNA deacylase activity"/>
    <property type="evidence" value="ECO:0007669"/>
    <property type="project" value="InterPro"/>
</dbReference>
<dbReference type="KEGG" id="piv:NCTC13079_01008"/>
<dbReference type="SUPFAM" id="SSF52374">
    <property type="entry name" value="Nucleotidylyl transferase"/>
    <property type="match status" value="1"/>
</dbReference>
<dbReference type="GO" id="GO:0005829">
    <property type="term" value="C:cytosol"/>
    <property type="evidence" value="ECO:0007669"/>
    <property type="project" value="TreeGrafter"/>
</dbReference>
<gene>
    <name evidence="12 16" type="primary">valS</name>
    <name evidence="16" type="ORF">NCTC13079_01008</name>
</gene>
<dbReference type="NCBIfam" id="TIGR00422">
    <property type="entry name" value="valS"/>
    <property type="match status" value="1"/>
</dbReference>
<dbReference type="SUPFAM" id="SSF46589">
    <property type="entry name" value="tRNA-binding arm"/>
    <property type="match status" value="1"/>
</dbReference>
<dbReference type="InterPro" id="IPR014729">
    <property type="entry name" value="Rossmann-like_a/b/a_fold"/>
</dbReference>
<dbReference type="FunFam" id="3.40.50.620:FF:000098">
    <property type="entry name" value="Valine--tRNA ligase"/>
    <property type="match status" value="1"/>
</dbReference>
<evidence type="ECO:0000256" key="11">
    <source>
        <dbReference type="ARBA" id="ARBA00060830"/>
    </source>
</evidence>
<keyword evidence="8 12" id="KW-0175">Coiled coil</keyword>
<keyword evidence="6 12" id="KW-0067">ATP-binding</keyword>
<feature type="domain" description="Valyl-tRNA synthetase tRNA-binding arm" evidence="15">
    <location>
        <begin position="817"/>
        <end position="879"/>
    </location>
</feature>
<dbReference type="PROSITE" id="PS00178">
    <property type="entry name" value="AA_TRNA_LIGASE_I"/>
    <property type="match status" value="1"/>
</dbReference>
<evidence type="ECO:0000313" key="17">
    <source>
        <dbReference type="Proteomes" id="UP000269544"/>
    </source>
</evidence>
<dbReference type="CDD" id="cd00817">
    <property type="entry name" value="ValRS_core"/>
    <property type="match status" value="1"/>
</dbReference>
<dbReference type="CDD" id="cd07962">
    <property type="entry name" value="Anticodon_Ia_Val"/>
    <property type="match status" value="1"/>
</dbReference>
<dbReference type="InterPro" id="IPR010978">
    <property type="entry name" value="tRNA-bd_arm"/>
</dbReference>
<dbReference type="RefSeq" id="WP_126465582.1">
    <property type="nucleotide sequence ID" value="NZ_LR134523.1"/>
</dbReference>
<evidence type="ECO:0000256" key="3">
    <source>
        <dbReference type="ARBA" id="ARBA00022490"/>
    </source>
</evidence>
<dbReference type="InterPro" id="IPR002303">
    <property type="entry name" value="Valyl-tRNA_ligase"/>
</dbReference>
<dbReference type="InterPro" id="IPR033705">
    <property type="entry name" value="Anticodon_Ia_Val"/>
</dbReference>
<evidence type="ECO:0000256" key="2">
    <source>
        <dbReference type="ARBA" id="ARBA00011245"/>
    </source>
</evidence>
<evidence type="ECO:0000256" key="10">
    <source>
        <dbReference type="ARBA" id="ARBA00047552"/>
    </source>
</evidence>
<dbReference type="InterPro" id="IPR009008">
    <property type="entry name" value="Val/Leu/Ile-tRNA-synth_edit"/>
</dbReference>
<dbReference type="PANTHER" id="PTHR11946:SF93">
    <property type="entry name" value="VALINE--TRNA LIGASE, CHLOROPLASTIC_MITOCHONDRIAL 2"/>
    <property type="match status" value="1"/>
</dbReference>
<dbReference type="FunFam" id="1.10.287.380:FF:000001">
    <property type="entry name" value="Valine--tRNA ligase"/>
    <property type="match status" value="1"/>
</dbReference>
<dbReference type="Pfam" id="PF00133">
    <property type="entry name" value="tRNA-synt_1"/>
    <property type="match status" value="1"/>
</dbReference>
<evidence type="ECO:0000256" key="1">
    <source>
        <dbReference type="ARBA" id="ARBA00004496"/>
    </source>
</evidence>
<dbReference type="PRINTS" id="PR00986">
    <property type="entry name" value="TRNASYNTHVAL"/>
</dbReference>
<dbReference type="Pfam" id="PF10458">
    <property type="entry name" value="Val_tRNA-synt_C"/>
    <property type="match status" value="1"/>
</dbReference>
<dbReference type="Gene3D" id="1.10.287.380">
    <property type="entry name" value="Valyl-tRNA synthetase, C-terminal domain"/>
    <property type="match status" value="1"/>
</dbReference>
<dbReference type="SUPFAM" id="SSF50677">
    <property type="entry name" value="ValRS/IleRS/LeuRS editing domain"/>
    <property type="match status" value="1"/>
</dbReference>
<dbReference type="EMBL" id="LR134523">
    <property type="protein sequence ID" value="VEJ35825.1"/>
    <property type="molecule type" value="Genomic_DNA"/>
</dbReference>
<comment type="similarity">
    <text evidence="11 12">Belongs to the class-I aminoacyl-tRNA synthetase family. ValS type 1 subfamily.</text>
</comment>
<evidence type="ECO:0000256" key="6">
    <source>
        <dbReference type="ARBA" id="ARBA00022840"/>
    </source>
</evidence>
<dbReference type="FunFam" id="3.40.50.620:FF:000032">
    <property type="entry name" value="Valine--tRNA ligase"/>
    <property type="match status" value="1"/>
</dbReference>
<comment type="function">
    <text evidence="12">Catalyzes the attachment of valine to tRNA(Val). As ValRS can inadvertently accommodate and process structurally similar amino acids such as threonine, to avoid such errors, it has a 'posttransfer' editing activity that hydrolyzes mischarged Thr-tRNA(Val) in a tRNA-dependent manner.</text>
</comment>
<dbReference type="GO" id="GO:0004832">
    <property type="term" value="F:valine-tRNA ligase activity"/>
    <property type="evidence" value="ECO:0007669"/>
    <property type="project" value="UniProtKB-UniRule"/>
</dbReference>
<dbReference type="Pfam" id="PF08264">
    <property type="entry name" value="Anticodon_1"/>
    <property type="match status" value="1"/>
</dbReference>
<feature type="domain" description="Methionyl/Valyl/Leucyl/Isoleucyl-tRNA synthetase anticodon-binding" evidence="14">
    <location>
        <begin position="611"/>
        <end position="753"/>
    </location>
</feature>
<evidence type="ECO:0000256" key="12">
    <source>
        <dbReference type="HAMAP-Rule" id="MF_02004"/>
    </source>
</evidence>
<evidence type="ECO:0000256" key="5">
    <source>
        <dbReference type="ARBA" id="ARBA00022741"/>
    </source>
</evidence>
<keyword evidence="9 12" id="KW-0030">Aminoacyl-tRNA synthetase</keyword>
<keyword evidence="17" id="KW-1185">Reference proteome</keyword>
<dbReference type="GO" id="GO:0005524">
    <property type="term" value="F:ATP binding"/>
    <property type="evidence" value="ECO:0007669"/>
    <property type="project" value="UniProtKB-UniRule"/>
</dbReference>
<dbReference type="FunFam" id="1.10.730.10:FF:000014">
    <property type="entry name" value="Valine--tRNA ligase"/>
    <property type="match status" value="1"/>
</dbReference>
<dbReference type="AlphaFoldDB" id="A0A3S4YL18"/>
<dbReference type="InterPro" id="IPR013155">
    <property type="entry name" value="M/V/L/I-tRNA-synth_anticd-bd"/>
</dbReference>
<organism evidence="16 17">
    <name type="scientific">Aedoeadaptatus ivorii</name>
    <dbReference type="NCBI Taxonomy" id="54006"/>
    <lineage>
        <taxon>Bacteria</taxon>
        <taxon>Bacillati</taxon>
        <taxon>Bacillota</taxon>
        <taxon>Tissierellia</taxon>
        <taxon>Tissierellales</taxon>
        <taxon>Peptoniphilaceae</taxon>
        <taxon>Aedoeadaptatus</taxon>
    </lineage>
</organism>
<keyword evidence="3 12" id="KW-0963">Cytoplasm</keyword>
<name>A0A3S4YL18_9FIRM</name>
<proteinExistence type="inferred from homology"/>
<dbReference type="InterPro" id="IPR009080">
    <property type="entry name" value="tRNAsynth_Ia_anticodon-bd"/>
</dbReference>
<feature type="binding site" evidence="12">
    <location>
        <position position="531"/>
    </location>
    <ligand>
        <name>ATP</name>
        <dbReference type="ChEBI" id="CHEBI:30616"/>
    </ligand>
</feature>
<dbReference type="SUPFAM" id="SSF47323">
    <property type="entry name" value="Anticodon-binding domain of a subclass of class I aminoacyl-tRNA synthetases"/>
    <property type="match status" value="1"/>
</dbReference>
<dbReference type="NCBIfam" id="NF004349">
    <property type="entry name" value="PRK05729.1"/>
    <property type="match status" value="1"/>
</dbReference>
<evidence type="ECO:0000259" key="15">
    <source>
        <dbReference type="Pfam" id="PF10458"/>
    </source>
</evidence>
<feature type="coiled-coil region" evidence="12">
    <location>
        <begin position="815"/>
        <end position="884"/>
    </location>
</feature>
<dbReference type="InterPro" id="IPR037118">
    <property type="entry name" value="Val-tRNA_synth_C_sf"/>
</dbReference>
<dbReference type="InterPro" id="IPR019499">
    <property type="entry name" value="Val-tRNA_synth_tRNA-bd"/>
</dbReference>
<evidence type="ECO:0000256" key="8">
    <source>
        <dbReference type="ARBA" id="ARBA00023054"/>
    </source>
</evidence>
<dbReference type="Proteomes" id="UP000269544">
    <property type="component" value="Chromosome"/>
</dbReference>
<comment type="domain">
    <text evidence="12">ValRS has two distinct active sites: one for aminoacylation and one for editing. The misactivated threonine is translocated from the active site to the editing site.</text>
</comment>
<evidence type="ECO:0000259" key="14">
    <source>
        <dbReference type="Pfam" id="PF08264"/>
    </source>
</evidence>
<accession>A0A3S4YL18</accession>
<keyword evidence="5 12" id="KW-0547">Nucleotide-binding</keyword>
<evidence type="ECO:0000256" key="4">
    <source>
        <dbReference type="ARBA" id="ARBA00022598"/>
    </source>
</evidence>
<comment type="catalytic activity">
    <reaction evidence="10 12">
        <text>tRNA(Val) + L-valine + ATP = L-valyl-tRNA(Val) + AMP + diphosphate</text>
        <dbReference type="Rhea" id="RHEA:10704"/>
        <dbReference type="Rhea" id="RHEA-COMP:9672"/>
        <dbReference type="Rhea" id="RHEA-COMP:9708"/>
        <dbReference type="ChEBI" id="CHEBI:30616"/>
        <dbReference type="ChEBI" id="CHEBI:33019"/>
        <dbReference type="ChEBI" id="CHEBI:57762"/>
        <dbReference type="ChEBI" id="CHEBI:78442"/>
        <dbReference type="ChEBI" id="CHEBI:78537"/>
        <dbReference type="ChEBI" id="CHEBI:456215"/>
        <dbReference type="EC" id="6.1.1.9"/>
    </reaction>
</comment>
<protein>
    <recommendedName>
        <fullName evidence="12">Valine--tRNA ligase</fullName>
        <ecNumber evidence="12">6.1.1.9</ecNumber>
    </recommendedName>
    <alternativeName>
        <fullName evidence="12">Valyl-tRNA synthetase</fullName>
        <shortName evidence="12">ValRS</shortName>
    </alternativeName>
</protein>
<dbReference type="EC" id="6.1.1.9" evidence="12"/>
<dbReference type="OrthoDB" id="9810365at2"/>
<keyword evidence="7 12" id="KW-0648">Protein biosynthesis</keyword>
<sequence length="885" mass="102143">MKNMQKVYNPKDFEERIYRDWMEAGDFTPDRDADRAADKQPFTIVMPPPNVTGNLHMGHAMNNTLQDILTRFKRLQGYSALWIPGTDHASISTEVKVVEKLRQEGKSKESLGREKFLDAAWDWTEEYGGNIKNQLKKLGVSCDWSRDRFTLDENLSEAVQEVFIRLYEKGLIYRGNRIINWCPHDKTALSDAEVEHDEQDGKIWTFRYPIDGEDDCIEISTTRPETIPGDLAVAVNPDDERYTEYIGKQVVLPILGRKIPIIADPYVETEFGTGAVKITPSHDPNDFQVGERHDLGQLLIMDETAHLNANAGKYEGMDRYEARKAIVADFDEAGYLVKIEDHHNAVGHCERCKTVIEPMLSLQWFVAMESLAKPALEAYQKGELHFVPERFGKIYTHWLENIRDWCISRQLWWGHRIPVYYCDECGEIIVSKEKPTACKKCNNTALRQDEDTLDTWFSSALWPFSTMGWPHQTEDLEYYYPTDVLVTGYDIIFFWVIRMVFSALELTGELPFTDVYLTGLVRDEQGRKMSKSLGNGIDPLEVIDQYGADALRFTLVTGTSPGNDTRFSDKRVENNRNFCNKLWNASRFVLMNLPEDFQNASIDSAKLRSEDRWILTRGDKTVSDVARKIEKYDIGLAAEAIHDFVWDEYCDWYIEMVKPRLYGEDVRDRETVYAVLLDVLEKILKMLHPFMPFITEEIYSFLPGEKGKLIASDWPQSGVYAFKEDVEKISALREAIRGIRNAKAEMDIEPHRKSKLFVLSSDADRRALYDESRGHLANLANITDVSFAENRDEVEEDVISVVVEKAELFLPMKDLVDYAKEAERLEREVEKTQSEIERAEKKLANENFVNKAKAEVVEAEREKLATYTENLANLNERLHFVKERL</sequence>
<dbReference type="GO" id="GO:0006438">
    <property type="term" value="P:valyl-tRNA aminoacylation"/>
    <property type="evidence" value="ECO:0007669"/>
    <property type="project" value="UniProtKB-UniRule"/>
</dbReference>